<feature type="compositionally biased region" description="Polar residues" evidence="1">
    <location>
        <begin position="139"/>
        <end position="159"/>
    </location>
</feature>
<sequence>MQLTAGSRRPPHVMILEIADISQKPFMQVRANRLKKTAREVFSCDEADKNGSVLEGICKSVRNAKGRFKRERQWNAEKFRVIVTWMGTWSSLLAGKRSDLLCFVFQRFVRFDEFLIERFGVKNTLLACLPANPKPRSIRISQQPSNPNSDLDRQSNAISLDSPCY</sequence>
<comment type="caution">
    <text evidence="2">The sequence shown here is derived from an EMBL/GenBank/DDBJ whole genome shotgun (WGS) entry which is preliminary data.</text>
</comment>
<keyword evidence="3" id="KW-1185">Reference proteome</keyword>
<dbReference type="Proteomes" id="UP001164929">
    <property type="component" value="Chromosome 19"/>
</dbReference>
<reference evidence="2" key="1">
    <citation type="journal article" date="2023" name="Mol. Ecol. Resour.">
        <title>Chromosome-level genome assembly of a triploid poplar Populus alba 'Berolinensis'.</title>
        <authorList>
            <person name="Chen S."/>
            <person name="Yu Y."/>
            <person name="Wang X."/>
            <person name="Wang S."/>
            <person name="Zhang T."/>
            <person name="Zhou Y."/>
            <person name="He R."/>
            <person name="Meng N."/>
            <person name="Wang Y."/>
            <person name="Liu W."/>
            <person name="Liu Z."/>
            <person name="Liu J."/>
            <person name="Guo Q."/>
            <person name="Huang H."/>
            <person name="Sederoff R.R."/>
            <person name="Wang G."/>
            <person name="Qu G."/>
            <person name="Chen S."/>
        </authorList>
    </citation>
    <scope>NUCLEOTIDE SEQUENCE</scope>
    <source>
        <strain evidence="2">SC-2020</strain>
    </source>
</reference>
<protein>
    <submittedName>
        <fullName evidence="2">Uncharacterized protein</fullName>
    </submittedName>
</protein>
<dbReference type="EMBL" id="JAQIZT010000019">
    <property type="protein sequence ID" value="KAJ6952396.1"/>
    <property type="molecule type" value="Genomic_DNA"/>
</dbReference>
<name>A0AAD6L8Q0_9ROSI</name>
<evidence type="ECO:0000313" key="2">
    <source>
        <dbReference type="EMBL" id="KAJ6952396.1"/>
    </source>
</evidence>
<proteinExistence type="predicted"/>
<dbReference type="AlphaFoldDB" id="A0AAD6L8Q0"/>
<feature type="region of interest" description="Disordered" evidence="1">
    <location>
        <begin position="137"/>
        <end position="165"/>
    </location>
</feature>
<evidence type="ECO:0000313" key="3">
    <source>
        <dbReference type="Proteomes" id="UP001164929"/>
    </source>
</evidence>
<evidence type="ECO:0000256" key="1">
    <source>
        <dbReference type="SAM" id="MobiDB-lite"/>
    </source>
</evidence>
<gene>
    <name evidence="2" type="ORF">NC653_041511</name>
</gene>
<accession>A0AAD6L8Q0</accession>
<organism evidence="2 3">
    <name type="scientific">Populus alba x Populus x berolinensis</name>
    <dbReference type="NCBI Taxonomy" id="444605"/>
    <lineage>
        <taxon>Eukaryota</taxon>
        <taxon>Viridiplantae</taxon>
        <taxon>Streptophyta</taxon>
        <taxon>Embryophyta</taxon>
        <taxon>Tracheophyta</taxon>
        <taxon>Spermatophyta</taxon>
        <taxon>Magnoliopsida</taxon>
        <taxon>eudicotyledons</taxon>
        <taxon>Gunneridae</taxon>
        <taxon>Pentapetalae</taxon>
        <taxon>rosids</taxon>
        <taxon>fabids</taxon>
        <taxon>Malpighiales</taxon>
        <taxon>Salicaceae</taxon>
        <taxon>Saliceae</taxon>
        <taxon>Populus</taxon>
    </lineage>
</organism>